<dbReference type="AlphaFoldDB" id="A0A8C0U4L6"/>
<evidence type="ECO:0000313" key="1">
    <source>
        <dbReference type="Ensembl" id="ENSCCEP00000001692.1"/>
    </source>
</evidence>
<name>A0A8C0U4L6_CYACU</name>
<evidence type="ECO:0000313" key="2">
    <source>
        <dbReference type="Proteomes" id="UP000694410"/>
    </source>
</evidence>
<keyword evidence="2" id="KW-1185">Reference proteome</keyword>
<dbReference type="Proteomes" id="UP000694410">
    <property type="component" value="Unplaced"/>
</dbReference>
<reference evidence="1" key="2">
    <citation type="submission" date="2025-09" db="UniProtKB">
        <authorList>
            <consortium name="Ensembl"/>
        </authorList>
    </citation>
    <scope>IDENTIFICATION</scope>
</reference>
<proteinExistence type="predicted"/>
<sequence>MLTAVLNCLFDSLSQMLRTFWNPAWNPAWNTPGDTWGHLGTPQGHLGVLGVPGVGGIPCRGCPQIVGGVPMSWGCP</sequence>
<dbReference type="Ensembl" id="ENSCCET00000002900.1">
    <property type="protein sequence ID" value="ENSCCEP00000001692.1"/>
    <property type="gene ID" value="ENSCCEG00000001981.1"/>
</dbReference>
<accession>A0A8C0U4L6</accession>
<protein>
    <submittedName>
        <fullName evidence="1">Uncharacterized protein</fullName>
    </submittedName>
</protein>
<organism evidence="1 2">
    <name type="scientific">Cyanistes caeruleus</name>
    <name type="common">Eurasian blue tit</name>
    <name type="synonym">Parus caeruleus</name>
    <dbReference type="NCBI Taxonomy" id="156563"/>
    <lineage>
        <taxon>Eukaryota</taxon>
        <taxon>Metazoa</taxon>
        <taxon>Chordata</taxon>
        <taxon>Craniata</taxon>
        <taxon>Vertebrata</taxon>
        <taxon>Euteleostomi</taxon>
        <taxon>Archelosauria</taxon>
        <taxon>Archosauria</taxon>
        <taxon>Dinosauria</taxon>
        <taxon>Saurischia</taxon>
        <taxon>Theropoda</taxon>
        <taxon>Coelurosauria</taxon>
        <taxon>Aves</taxon>
        <taxon>Neognathae</taxon>
        <taxon>Neoaves</taxon>
        <taxon>Telluraves</taxon>
        <taxon>Australaves</taxon>
        <taxon>Passeriformes</taxon>
        <taxon>Paridae</taxon>
        <taxon>Cyanistes</taxon>
    </lineage>
</organism>
<reference evidence="1" key="1">
    <citation type="submission" date="2025-08" db="UniProtKB">
        <authorList>
            <consortium name="Ensembl"/>
        </authorList>
    </citation>
    <scope>IDENTIFICATION</scope>
</reference>